<proteinExistence type="predicted"/>
<organism evidence="3 6">
    <name type="scientific">Didymodactylos carnosus</name>
    <dbReference type="NCBI Taxonomy" id="1234261"/>
    <lineage>
        <taxon>Eukaryota</taxon>
        <taxon>Metazoa</taxon>
        <taxon>Spiralia</taxon>
        <taxon>Gnathifera</taxon>
        <taxon>Rotifera</taxon>
        <taxon>Eurotatoria</taxon>
        <taxon>Bdelloidea</taxon>
        <taxon>Philodinida</taxon>
        <taxon>Philodinidae</taxon>
        <taxon>Didymodactylos</taxon>
    </lineage>
</organism>
<dbReference type="AlphaFoldDB" id="A0A813V8R7"/>
<evidence type="ECO:0000313" key="4">
    <source>
        <dbReference type="EMBL" id="CAF3550049.1"/>
    </source>
</evidence>
<dbReference type="Proteomes" id="UP000681722">
    <property type="component" value="Unassembled WGS sequence"/>
</dbReference>
<reference evidence="3" key="1">
    <citation type="submission" date="2021-02" db="EMBL/GenBank/DDBJ databases">
        <authorList>
            <person name="Nowell W R."/>
        </authorList>
    </citation>
    <scope>NUCLEOTIDE SEQUENCE</scope>
</reference>
<dbReference type="EMBL" id="CAJNOQ010000769">
    <property type="protein sequence ID" value="CAF0836762.1"/>
    <property type="molecule type" value="Genomic_DNA"/>
</dbReference>
<dbReference type="Proteomes" id="UP000682733">
    <property type="component" value="Unassembled WGS sequence"/>
</dbReference>
<dbReference type="EMBL" id="CAJNOK010000692">
    <property type="protein sequence ID" value="CAF0769388.1"/>
    <property type="molecule type" value="Genomic_DNA"/>
</dbReference>
<evidence type="ECO:0000313" key="3">
    <source>
        <dbReference type="EMBL" id="CAF0836762.1"/>
    </source>
</evidence>
<feature type="compositionally biased region" description="Polar residues" evidence="1">
    <location>
        <begin position="134"/>
        <end position="178"/>
    </location>
</feature>
<protein>
    <submittedName>
        <fullName evidence="3">Uncharacterized protein</fullName>
    </submittedName>
</protein>
<evidence type="ECO:0000313" key="5">
    <source>
        <dbReference type="EMBL" id="CAF3623999.1"/>
    </source>
</evidence>
<dbReference type="OrthoDB" id="10009349at2759"/>
<dbReference type="Proteomes" id="UP000663829">
    <property type="component" value="Unassembled WGS sequence"/>
</dbReference>
<sequence length="187" mass="21475">PSRSETGLMDVNEVVQLRYMYDRYYNLIMAGIPISLDFLSEPKIDLIERLKYLCHLIMNITGRQSLDAFDDERTELFENQHTSSPTKRASQEALVKQFYRAMNGGDPNGQGGSSQRTSMRVDNSTILIPEHLNSQRAKSESESVQNSLNITVQKSPDYKQQMQRDTTNSLTTRQSTKLRMSRKKTFV</sequence>
<comment type="caution">
    <text evidence="3">The sequence shown here is derived from an EMBL/GenBank/DDBJ whole genome shotgun (WGS) entry which is preliminary data.</text>
</comment>
<dbReference type="Proteomes" id="UP000677228">
    <property type="component" value="Unassembled WGS sequence"/>
</dbReference>
<evidence type="ECO:0000313" key="6">
    <source>
        <dbReference type="Proteomes" id="UP000663829"/>
    </source>
</evidence>
<dbReference type="EMBL" id="CAJOBC010000769">
    <property type="protein sequence ID" value="CAF3623999.1"/>
    <property type="molecule type" value="Genomic_DNA"/>
</dbReference>
<dbReference type="EMBL" id="CAJOBA010000692">
    <property type="protein sequence ID" value="CAF3550049.1"/>
    <property type="molecule type" value="Genomic_DNA"/>
</dbReference>
<evidence type="ECO:0000256" key="1">
    <source>
        <dbReference type="SAM" id="MobiDB-lite"/>
    </source>
</evidence>
<feature type="non-terminal residue" evidence="3">
    <location>
        <position position="187"/>
    </location>
</feature>
<accession>A0A813V8R7</accession>
<gene>
    <name evidence="3" type="ORF">GPM918_LOCUS5349</name>
    <name evidence="2" type="ORF">OVA965_LOCUS2999</name>
    <name evidence="5" type="ORF">SRO942_LOCUS5349</name>
    <name evidence="4" type="ORF">TMI583_LOCUS2998</name>
</gene>
<keyword evidence="6" id="KW-1185">Reference proteome</keyword>
<feature type="region of interest" description="Disordered" evidence="1">
    <location>
        <begin position="134"/>
        <end position="187"/>
    </location>
</feature>
<name>A0A813V8R7_9BILA</name>
<evidence type="ECO:0000313" key="2">
    <source>
        <dbReference type="EMBL" id="CAF0769388.1"/>
    </source>
</evidence>